<dbReference type="OrthoDB" id="2085833at2"/>
<accession>G8LSF6</accession>
<dbReference type="HOGENOM" id="CLU_138394_0_0_9"/>
<dbReference type="eggNOG" id="ENOG502ZXMR">
    <property type="taxonomic scope" value="Bacteria"/>
</dbReference>
<evidence type="ECO:0000313" key="1">
    <source>
        <dbReference type="EMBL" id="AEV68260.1"/>
    </source>
</evidence>
<dbReference type="KEGG" id="ccl:Clocl_1635"/>
<dbReference type="Proteomes" id="UP000005435">
    <property type="component" value="Chromosome"/>
</dbReference>
<dbReference type="STRING" id="720554.Clocl_1635"/>
<organism evidence="1 2">
    <name type="scientific">Acetivibrio clariflavus (strain DSM 19732 / NBRC 101661 / EBR45)</name>
    <name type="common">Clostridium clariflavum</name>
    <dbReference type="NCBI Taxonomy" id="720554"/>
    <lineage>
        <taxon>Bacteria</taxon>
        <taxon>Bacillati</taxon>
        <taxon>Bacillota</taxon>
        <taxon>Clostridia</taxon>
        <taxon>Eubacteriales</taxon>
        <taxon>Oscillospiraceae</taxon>
        <taxon>Acetivibrio</taxon>
    </lineage>
</organism>
<dbReference type="AlphaFoldDB" id="G8LSF6"/>
<gene>
    <name evidence="1" type="ordered locus">Clocl_1635</name>
</gene>
<keyword evidence="2" id="KW-1185">Reference proteome</keyword>
<protein>
    <submittedName>
        <fullName evidence="1">Uncharacterized protein</fullName>
    </submittedName>
</protein>
<dbReference type="EMBL" id="CP003065">
    <property type="protein sequence ID" value="AEV68260.1"/>
    <property type="molecule type" value="Genomic_DNA"/>
</dbReference>
<proteinExistence type="predicted"/>
<dbReference type="RefSeq" id="WP_014254857.1">
    <property type="nucleotide sequence ID" value="NC_016627.1"/>
</dbReference>
<sequence>MYLEKAVERINKIKWHEVGMNFSKAQADVGYEFLRRLAKFFKDESIKPTMPFVSNIASFMGDIDGDISISDYCNKETVEFLEKNSYTKDIIQYYIQLAKYADKEPKAIKYLSVYEPLIRLLEIGGMYVLRYNELEIVHAAYYPLNNWYEKFVDVEPIDIDEL</sequence>
<reference evidence="2" key="1">
    <citation type="submission" date="2011-12" db="EMBL/GenBank/DDBJ databases">
        <title>Complete sequence of Clostridium clariflavum DSM 19732.</title>
        <authorList>
            <consortium name="US DOE Joint Genome Institute"/>
            <person name="Lucas S."/>
            <person name="Han J."/>
            <person name="Lapidus A."/>
            <person name="Cheng J.-F."/>
            <person name="Goodwin L."/>
            <person name="Pitluck S."/>
            <person name="Peters L."/>
            <person name="Teshima H."/>
            <person name="Detter J.C."/>
            <person name="Han C."/>
            <person name="Tapia R."/>
            <person name="Land M."/>
            <person name="Hauser L."/>
            <person name="Kyrpides N."/>
            <person name="Ivanova N."/>
            <person name="Pagani I."/>
            <person name="Kitzmiller T."/>
            <person name="Lynd L."/>
            <person name="Izquierdo J."/>
            <person name="Woyke T."/>
        </authorList>
    </citation>
    <scope>NUCLEOTIDE SEQUENCE [LARGE SCALE GENOMIC DNA]</scope>
    <source>
        <strain evidence="2">DSM 19732 / NBRC 101661 / EBR45</strain>
    </source>
</reference>
<evidence type="ECO:0000313" key="2">
    <source>
        <dbReference type="Proteomes" id="UP000005435"/>
    </source>
</evidence>
<reference evidence="1 2" key="2">
    <citation type="journal article" date="2012" name="Stand. Genomic Sci.">
        <title>Complete Genome Sequence of Clostridium clariflavum DSM 19732.</title>
        <authorList>
            <person name="Izquierdo J.A."/>
            <person name="Goodwin L."/>
            <person name="Davenport K.W."/>
            <person name="Teshima H."/>
            <person name="Bruce D."/>
            <person name="Detter C."/>
            <person name="Tapia R."/>
            <person name="Han S."/>
            <person name="Land M."/>
            <person name="Hauser L."/>
            <person name="Jeffries C.D."/>
            <person name="Han J."/>
            <person name="Pitluck S."/>
            <person name="Nolan M."/>
            <person name="Chen A."/>
            <person name="Huntemann M."/>
            <person name="Mavromatis K."/>
            <person name="Mikhailova N."/>
            <person name="Liolios K."/>
            <person name="Woyke T."/>
            <person name="Lynd L.R."/>
        </authorList>
    </citation>
    <scope>NUCLEOTIDE SEQUENCE [LARGE SCALE GENOMIC DNA]</scope>
    <source>
        <strain evidence="2">DSM 19732 / NBRC 101661 / EBR45</strain>
    </source>
</reference>
<name>G8LSF6_ACECE</name>